<sequence length="752" mass="84500">MDFTELYKHTSSLVSFSPGAQFLLTATQDRIVVRRTDTFQITRSWLLDPSPSPTQAALTQSSSKSDTQKKSSQALASTSTHPDCWITHIGWSCDSEYILAACAKKGVVHLLKLRDETWEGRIDSGAEGLVKAEWAPDGRTIICFSDWGLRISIWSLTSGTPTYIQFPIHPDKGYAFRSDGRYLIVAERHKSRDTLGVYDASDAYRLVRYKLHVVSLAGDLLTTFSPYPDPILGIRKVAWHPSGTFIAVGGWDDKVDDRITGSHVLNAVRPDITKPNPKSGVVQMDWNLTGSLLLVRFEHVPQAIFLYNFPLAGEKFAPHLRTVLIQSQHALQAKWNPVRKGHLAVCCGNSSVYTWSDEWIGESGEEEEIAECIGVPAENFETKDVCWSPDGKGFILFSKDYFCCAFEVTDEAGGDDVNCNRTFKTSRGLTYSYYRSFPPEEVVNEQDPSDPPLPTLLFLHGFLTSFRLWTHQIEYFHNKGFPLIVPDQLGFGDTSKPLNIEDYRASAICKDIVELLDFEKVNSVIAIGHDIGSKIVSRLANFYPDRFQAYGFLAVPYSAPRPMSRIDYTLWATKKMAGYELCGHLSFFAEDDAHTLIQEKLDAFFSIAFAQDPKLWVTHVAPLGALRTWLEHDGRTPQGAYLRQEDLSTWKNVISRDGIQAALLWHKAMVTGINADDDKGVPLDNYPVHKPVFFGAANHDYISRSVLGIATTNYHCKNATIREFHDGHWLMMSSPSEVNAALFSWIMDVVYM</sequence>
<keyword evidence="4" id="KW-1185">Reference proteome</keyword>
<dbReference type="STRING" id="181874.A0A409VDI2"/>
<dbReference type="Pfam" id="PF00561">
    <property type="entry name" value="Abhydrolase_1"/>
    <property type="match status" value="1"/>
</dbReference>
<evidence type="ECO:0000313" key="3">
    <source>
        <dbReference type="EMBL" id="PPQ63010.1"/>
    </source>
</evidence>
<feature type="domain" description="AB hydrolase-1" evidence="2">
    <location>
        <begin position="454"/>
        <end position="555"/>
    </location>
</feature>
<gene>
    <name evidence="3" type="ORF">CVT24_006116</name>
</gene>
<dbReference type="GO" id="GO:1990811">
    <property type="term" value="C:MWP complex"/>
    <property type="evidence" value="ECO:0007669"/>
    <property type="project" value="TreeGrafter"/>
</dbReference>
<dbReference type="Proteomes" id="UP000284842">
    <property type="component" value="Unassembled WGS sequence"/>
</dbReference>
<dbReference type="InterPro" id="IPR029058">
    <property type="entry name" value="AB_hydrolase_fold"/>
</dbReference>
<evidence type="ECO:0000259" key="2">
    <source>
        <dbReference type="Pfam" id="PF00561"/>
    </source>
</evidence>
<dbReference type="GO" id="GO:1990810">
    <property type="term" value="P:microtubule anchoring at mitotic spindle pole body"/>
    <property type="evidence" value="ECO:0007669"/>
    <property type="project" value="TreeGrafter"/>
</dbReference>
<dbReference type="InterPro" id="IPR015943">
    <property type="entry name" value="WD40/YVTN_repeat-like_dom_sf"/>
</dbReference>
<dbReference type="Gene3D" id="2.130.10.10">
    <property type="entry name" value="YVTN repeat-like/Quinoprotein amine dehydrogenase"/>
    <property type="match status" value="2"/>
</dbReference>
<accession>A0A409VDI2</accession>
<proteinExistence type="predicted"/>
<evidence type="ECO:0000313" key="4">
    <source>
        <dbReference type="Proteomes" id="UP000284842"/>
    </source>
</evidence>
<dbReference type="GO" id="GO:0005815">
    <property type="term" value="C:microtubule organizing center"/>
    <property type="evidence" value="ECO:0007669"/>
    <property type="project" value="TreeGrafter"/>
</dbReference>
<protein>
    <recommendedName>
        <fullName evidence="2">AB hydrolase-1 domain-containing protein</fullName>
    </recommendedName>
</protein>
<dbReference type="AlphaFoldDB" id="A0A409VDI2"/>
<organism evidence="3 4">
    <name type="scientific">Panaeolus cyanescens</name>
    <dbReference type="NCBI Taxonomy" id="181874"/>
    <lineage>
        <taxon>Eukaryota</taxon>
        <taxon>Fungi</taxon>
        <taxon>Dikarya</taxon>
        <taxon>Basidiomycota</taxon>
        <taxon>Agaricomycotina</taxon>
        <taxon>Agaricomycetes</taxon>
        <taxon>Agaricomycetidae</taxon>
        <taxon>Agaricales</taxon>
        <taxon>Agaricineae</taxon>
        <taxon>Galeropsidaceae</taxon>
        <taxon>Panaeolus</taxon>
    </lineage>
</organism>
<dbReference type="InterPro" id="IPR052778">
    <property type="entry name" value="Centrosome-WD_assoc"/>
</dbReference>
<dbReference type="OrthoDB" id="308690at2759"/>
<dbReference type="InterPro" id="IPR001680">
    <property type="entry name" value="WD40_rpt"/>
</dbReference>
<dbReference type="PANTHER" id="PTHR16220:SF0">
    <property type="entry name" value="WD REPEAT-CONTAINING PROTEIN WRAP73"/>
    <property type="match status" value="1"/>
</dbReference>
<dbReference type="PRINTS" id="PR00412">
    <property type="entry name" value="EPOXHYDRLASE"/>
</dbReference>
<dbReference type="InParanoid" id="A0A409VDI2"/>
<dbReference type="EMBL" id="NHTK01006134">
    <property type="protein sequence ID" value="PPQ63010.1"/>
    <property type="molecule type" value="Genomic_DNA"/>
</dbReference>
<dbReference type="PANTHER" id="PTHR16220">
    <property type="entry name" value="WD REPEAT PROTEIN 8-RELATED"/>
    <property type="match status" value="1"/>
</dbReference>
<dbReference type="Pfam" id="PF00400">
    <property type="entry name" value="WD40"/>
    <property type="match status" value="1"/>
</dbReference>
<dbReference type="InterPro" id="IPR000639">
    <property type="entry name" value="Epox_hydrolase-like"/>
</dbReference>
<dbReference type="SUPFAM" id="SSF53474">
    <property type="entry name" value="alpha/beta-Hydrolases"/>
    <property type="match status" value="1"/>
</dbReference>
<comment type="caution">
    <text evidence="3">The sequence shown here is derived from an EMBL/GenBank/DDBJ whole genome shotgun (WGS) entry which is preliminary data.</text>
</comment>
<dbReference type="SUPFAM" id="SSF82171">
    <property type="entry name" value="DPP6 N-terminal domain-like"/>
    <property type="match status" value="1"/>
</dbReference>
<feature type="region of interest" description="Disordered" evidence="1">
    <location>
        <begin position="50"/>
        <end position="73"/>
    </location>
</feature>
<dbReference type="Gene3D" id="3.40.50.1820">
    <property type="entry name" value="alpha/beta hydrolase"/>
    <property type="match status" value="1"/>
</dbReference>
<reference evidence="3 4" key="1">
    <citation type="journal article" date="2018" name="Evol. Lett.">
        <title>Horizontal gene cluster transfer increased hallucinogenic mushroom diversity.</title>
        <authorList>
            <person name="Reynolds H.T."/>
            <person name="Vijayakumar V."/>
            <person name="Gluck-Thaler E."/>
            <person name="Korotkin H.B."/>
            <person name="Matheny P.B."/>
            <person name="Slot J.C."/>
        </authorList>
    </citation>
    <scope>NUCLEOTIDE SEQUENCE [LARGE SCALE GENOMIC DNA]</scope>
    <source>
        <strain evidence="3 4">2629</strain>
    </source>
</reference>
<name>A0A409VDI2_9AGAR</name>
<feature type="compositionally biased region" description="Low complexity" evidence="1">
    <location>
        <begin position="59"/>
        <end position="73"/>
    </location>
</feature>
<evidence type="ECO:0000256" key="1">
    <source>
        <dbReference type="SAM" id="MobiDB-lite"/>
    </source>
</evidence>
<dbReference type="InterPro" id="IPR000073">
    <property type="entry name" value="AB_hydrolase_1"/>
</dbReference>
<dbReference type="GO" id="GO:0003824">
    <property type="term" value="F:catalytic activity"/>
    <property type="evidence" value="ECO:0007669"/>
    <property type="project" value="InterPro"/>
</dbReference>